<dbReference type="STRING" id="626887.J057_03390"/>
<dbReference type="CDD" id="cd07989">
    <property type="entry name" value="LPLAT_AGPAT-like"/>
    <property type="match status" value="1"/>
</dbReference>
<comment type="pathway">
    <text evidence="1">Lipid metabolism.</text>
</comment>
<dbReference type="AlphaFoldDB" id="N6X6K5"/>
<dbReference type="SMART" id="SM00563">
    <property type="entry name" value="PlsC"/>
    <property type="match status" value="1"/>
</dbReference>
<evidence type="ECO:0000256" key="4">
    <source>
        <dbReference type="ARBA" id="ARBA00023098"/>
    </source>
</evidence>
<evidence type="ECO:0000256" key="6">
    <source>
        <dbReference type="SAM" id="MobiDB-lite"/>
    </source>
</evidence>
<keyword evidence="4" id="KW-0443">Lipid metabolism</keyword>
<dbReference type="Pfam" id="PF01553">
    <property type="entry name" value="Acyltransferase"/>
    <property type="match status" value="1"/>
</dbReference>
<dbReference type="GO" id="GO:0006654">
    <property type="term" value="P:phosphatidic acid biosynthetic process"/>
    <property type="evidence" value="ECO:0007669"/>
    <property type="project" value="TreeGrafter"/>
</dbReference>
<gene>
    <name evidence="8" type="ORF">J057_03390</name>
</gene>
<dbReference type="EMBL" id="APLQ01000010">
    <property type="protein sequence ID" value="ENO16718.2"/>
    <property type="molecule type" value="Genomic_DNA"/>
</dbReference>
<keyword evidence="3 8" id="KW-0808">Transferase</keyword>
<dbReference type="InterPro" id="IPR002123">
    <property type="entry name" value="Plipid/glycerol_acylTrfase"/>
</dbReference>
<reference evidence="8 9" key="1">
    <citation type="journal article" date="2013" name="Genome Announc.">
        <title>Genome Sequence of the Polycyclic Aromatic Hydrocarbon-Degrading Bacterium Strain Marinobacter nanhaiticus D15-8WT.</title>
        <authorList>
            <person name="Cui Z."/>
            <person name="Gao W."/>
            <person name="Li Q."/>
            <person name="Xu G."/>
            <person name="Zheng L."/>
        </authorList>
    </citation>
    <scope>NUCLEOTIDE SEQUENCE [LARGE SCALE GENOMIC DNA]</scope>
    <source>
        <strain evidence="8 9">D15-8W</strain>
    </source>
</reference>
<evidence type="ECO:0000256" key="5">
    <source>
        <dbReference type="ARBA" id="ARBA00023315"/>
    </source>
</evidence>
<evidence type="ECO:0000259" key="7">
    <source>
        <dbReference type="SMART" id="SM00563"/>
    </source>
</evidence>
<evidence type="ECO:0000256" key="2">
    <source>
        <dbReference type="ARBA" id="ARBA00022516"/>
    </source>
</evidence>
<sequence>MKSFRLVSRLALFSLALLVCTVLALGISSIELVTRRKVNRTPFACFCFGLANRCLGFRVNIRGVRPDRTVLLVSNHISWSDIPILGGVLPLRFLSKVEVRTWPVIGWLAEQAGTLFIRRGGGQARATRDQIADTLRSGQSVLVFPEGTTTLGITVLPFHGRLLSSAIDAEIPIQPITIGYRRNNHPDHLAPFIGDDQFEHHLIRMLREPAVSVDIILHEPVLVRAGDDLQAVTQALHDQIQAGLNDIHQGSNQSGKASGFPTAPLGLGS</sequence>
<dbReference type="PATRIC" id="fig|626887.3.peg.663"/>
<dbReference type="PANTHER" id="PTHR10434:SF64">
    <property type="entry name" value="1-ACYL-SN-GLYCEROL-3-PHOSPHATE ACYLTRANSFERASE-RELATED"/>
    <property type="match status" value="1"/>
</dbReference>
<dbReference type="Proteomes" id="UP000013165">
    <property type="component" value="Unassembled WGS sequence"/>
</dbReference>
<dbReference type="HOGENOM" id="CLU_027938_0_1_6"/>
<evidence type="ECO:0000313" key="8">
    <source>
        <dbReference type="EMBL" id="ENO16718.2"/>
    </source>
</evidence>
<proteinExistence type="predicted"/>
<dbReference type="PANTHER" id="PTHR10434">
    <property type="entry name" value="1-ACYL-SN-GLYCEROL-3-PHOSPHATE ACYLTRANSFERASE"/>
    <property type="match status" value="1"/>
</dbReference>
<comment type="caution">
    <text evidence="8">The sequence shown here is derived from an EMBL/GenBank/DDBJ whole genome shotgun (WGS) entry which is preliminary data.</text>
</comment>
<keyword evidence="5 8" id="KW-0012">Acyltransferase</keyword>
<protein>
    <submittedName>
        <fullName evidence="8">1-acyl-sn-glycerol-3-phosphate acyltransferase</fullName>
    </submittedName>
</protein>
<organism evidence="8 9">
    <name type="scientific">Marinobacter nanhaiticus D15-8W</name>
    <dbReference type="NCBI Taxonomy" id="626887"/>
    <lineage>
        <taxon>Bacteria</taxon>
        <taxon>Pseudomonadati</taxon>
        <taxon>Pseudomonadota</taxon>
        <taxon>Gammaproteobacteria</taxon>
        <taxon>Pseudomonadales</taxon>
        <taxon>Marinobacteraceae</taxon>
        <taxon>Marinobacter</taxon>
    </lineage>
</organism>
<keyword evidence="9" id="KW-1185">Reference proteome</keyword>
<evidence type="ECO:0000256" key="3">
    <source>
        <dbReference type="ARBA" id="ARBA00022679"/>
    </source>
</evidence>
<dbReference type="eggNOG" id="COG0204">
    <property type="taxonomic scope" value="Bacteria"/>
</dbReference>
<dbReference type="GO" id="GO:0003841">
    <property type="term" value="F:1-acylglycerol-3-phosphate O-acyltransferase activity"/>
    <property type="evidence" value="ECO:0007669"/>
    <property type="project" value="TreeGrafter"/>
</dbReference>
<evidence type="ECO:0000256" key="1">
    <source>
        <dbReference type="ARBA" id="ARBA00005189"/>
    </source>
</evidence>
<dbReference type="OrthoDB" id="9806880at2"/>
<name>N6X6K5_9GAMM</name>
<accession>N6X6K5</accession>
<dbReference type="SUPFAM" id="SSF69593">
    <property type="entry name" value="Glycerol-3-phosphate (1)-acyltransferase"/>
    <property type="match status" value="1"/>
</dbReference>
<keyword evidence="2" id="KW-0444">Lipid biosynthesis</keyword>
<feature type="region of interest" description="Disordered" evidence="6">
    <location>
        <begin position="246"/>
        <end position="269"/>
    </location>
</feature>
<feature type="domain" description="Phospholipid/glycerol acyltransferase" evidence="7">
    <location>
        <begin position="70"/>
        <end position="181"/>
    </location>
</feature>
<evidence type="ECO:0000313" key="9">
    <source>
        <dbReference type="Proteomes" id="UP000013165"/>
    </source>
</evidence>